<protein>
    <submittedName>
        <fullName evidence="3">Methionyl-tRNA formyltransferase</fullName>
    </submittedName>
</protein>
<dbReference type="InterPro" id="IPR036477">
    <property type="entry name" value="Formyl_transf_N_sf"/>
</dbReference>
<sequence>MRVAMFGYQTWGHRTLRALLDSEHDVVLVVTHPKSDHAYEKIWSDSVADLAEEHGVPVLLRNRPDDLVTRLKEAEPDIIVANNWRTWLPPEIFALPPHGTLNVHDSLLPAYAGFSPLIWALINGEPEVGVTAHLMDDELDAGDIVLQRSVPVGPRDTSTDLFHRTVDLIAPVVTEALGLIASGRTDWTPQDRSKASFFHKRSIEDSRIDWTWPAEDIDRLVRAQADPYPNAFTFHRGERLRIVRASVSRARYGGTPGRIFIKEGDGVVIVAGADARYGRDHGLVVERVRTDDGTELAATDYFPAMGGYLTAEPSSRG</sequence>
<comment type="caution">
    <text evidence="3">The sequence shown here is derived from an EMBL/GenBank/DDBJ whole genome shotgun (WGS) entry which is preliminary data.</text>
</comment>
<dbReference type="SUPFAM" id="SSF50486">
    <property type="entry name" value="FMT C-terminal domain-like"/>
    <property type="match status" value="1"/>
</dbReference>
<dbReference type="Pfam" id="PF00551">
    <property type="entry name" value="Formyl_trans_N"/>
    <property type="match status" value="1"/>
</dbReference>
<dbReference type="InterPro" id="IPR005793">
    <property type="entry name" value="Formyl_trans_C"/>
</dbReference>
<dbReference type="Pfam" id="PF02911">
    <property type="entry name" value="Formyl_trans_C"/>
    <property type="match status" value="1"/>
</dbReference>
<evidence type="ECO:0000313" key="4">
    <source>
        <dbReference type="Proteomes" id="UP000318578"/>
    </source>
</evidence>
<dbReference type="GO" id="GO:0005829">
    <property type="term" value="C:cytosol"/>
    <property type="evidence" value="ECO:0007669"/>
    <property type="project" value="TreeGrafter"/>
</dbReference>
<dbReference type="PANTHER" id="PTHR11138">
    <property type="entry name" value="METHIONYL-TRNA FORMYLTRANSFERASE"/>
    <property type="match status" value="1"/>
</dbReference>
<dbReference type="AlphaFoldDB" id="A0A558A3T6"/>
<dbReference type="RefSeq" id="WP_144642570.1">
    <property type="nucleotide sequence ID" value="NZ_BNAX01000013.1"/>
</dbReference>
<dbReference type="PANTHER" id="PTHR11138:SF5">
    <property type="entry name" value="METHIONYL-TRNA FORMYLTRANSFERASE, MITOCHONDRIAL"/>
    <property type="match status" value="1"/>
</dbReference>
<dbReference type="SUPFAM" id="SSF53328">
    <property type="entry name" value="Formyltransferase"/>
    <property type="match status" value="1"/>
</dbReference>
<dbReference type="EMBL" id="VJZA01000054">
    <property type="protein sequence ID" value="TVT18925.1"/>
    <property type="molecule type" value="Genomic_DNA"/>
</dbReference>
<evidence type="ECO:0000259" key="1">
    <source>
        <dbReference type="Pfam" id="PF00551"/>
    </source>
</evidence>
<dbReference type="InterPro" id="IPR011034">
    <property type="entry name" value="Formyl_transferase-like_C_sf"/>
</dbReference>
<evidence type="ECO:0000259" key="2">
    <source>
        <dbReference type="Pfam" id="PF02911"/>
    </source>
</evidence>
<dbReference type="GO" id="GO:0004479">
    <property type="term" value="F:methionyl-tRNA formyltransferase activity"/>
    <property type="evidence" value="ECO:0007669"/>
    <property type="project" value="TreeGrafter"/>
</dbReference>
<dbReference type="InterPro" id="IPR002376">
    <property type="entry name" value="Formyl_transf_N"/>
</dbReference>
<gene>
    <name evidence="3" type="ORF">FNH06_26210</name>
</gene>
<accession>A0A558A3T6</accession>
<keyword evidence="3" id="KW-0808">Transferase</keyword>
<dbReference type="OrthoDB" id="9802815at2"/>
<reference evidence="3 4" key="1">
    <citation type="submission" date="2019-07" db="EMBL/GenBank/DDBJ databases">
        <title>New species of Amycolatopsis and Streptomyces.</title>
        <authorList>
            <person name="Duangmal K."/>
            <person name="Teo W.F.A."/>
            <person name="Lipun K."/>
        </authorList>
    </citation>
    <scope>NUCLEOTIDE SEQUENCE [LARGE SCALE GENOMIC DNA]</scope>
    <source>
        <strain evidence="3 4">JCM 30562</strain>
    </source>
</reference>
<dbReference type="CDD" id="cd08369">
    <property type="entry name" value="FMT_core"/>
    <property type="match status" value="1"/>
</dbReference>
<keyword evidence="4" id="KW-1185">Reference proteome</keyword>
<feature type="domain" description="Formyl transferase C-terminal" evidence="2">
    <location>
        <begin position="204"/>
        <end position="302"/>
    </location>
</feature>
<evidence type="ECO:0000313" key="3">
    <source>
        <dbReference type="EMBL" id="TVT18925.1"/>
    </source>
</evidence>
<organism evidence="3 4">
    <name type="scientific">Amycolatopsis acidiphila</name>
    <dbReference type="NCBI Taxonomy" id="715473"/>
    <lineage>
        <taxon>Bacteria</taxon>
        <taxon>Bacillati</taxon>
        <taxon>Actinomycetota</taxon>
        <taxon>Actinomycetes</taxon>
        <taxon>Pseudonocardiales</taxon>
        <taxon>Pseudonocardiaceae</taxon>
        <taxon>Amycolatopsis</taxon>
    </lineage>
</organism>
<dbReference type="Proteomes" id="UP000318578">
    <property type="component" value="Unassembled WGS sequence"/>
</dbReference>
<name>A0A558A3T6_9PSEU</name>
<feature type="domain" description="Formyl transferase N-terminal" evidence="1">
    <location>
        <begin position="1"/>
        <end position="168"/>
    </location>
</feature>
<dbReference type="Gene3D" id="3.40.50.12230">
    <property type="match status" value="1"/>
</dbReference>
<proteinExistence type="predicted"/>